<feature type="compositionally biased region" description="Low complexity" evidence="1">
    <location>
        <begin position="1"/>
        <end position="49"/>
    </location>
</feature>
<name>A0ABV8I8B5_9ACTN</name>
<evidence type="ECO:0000313" key="3">
    <source>
        <dbReference type="Proteomes" id="UP001595850"/>
    </source>
</evidence>
<sequence>MTGTPETPDAPAAPGTPQAPGPADAPAAPTVPEAPGSSGTAGSAAAADPAPTPILPLSPDLWGPGRRRIFPDEQVWPPVPRPAPEPPGTSTQPFPAVPADPPPAAPRAAAPDAAAPCLPVPAGAATGATEAIGVIGVTSAPGAASPVTASGGEGARTAPAPHRRTAPRLGALAVAVALAVGIPAWTDYRFYRSGAPAPHHHPVEPGDSGTLTRVSWTAEIEQTDTIPELGEAGPGRRWLKVTLGRTALDAEGLTRRGDPEVGLVHPDGRRWEATVIETDLPLEIADLRVGVSYRYEVAGVVPEEVADEVEVHVVPGASRIPPEEEGPAETSGRAGAAGSRDEVLVFRR</sequence>
<feature type="region of interest" description="Disordered" evidence="1">
    <location>
        <begin position="317"/>
        <end position="348"/>
    </location>
</feature>
<dbReference type="RefSeq" id="WP_377289685.1">
    <property type="nucleotide sequence ID" value="NZ_JBHSBM010000022.1"/>
</dbReference>
<feature type="region of interest" description="Disordered" evidence="1">
    <location>
        <begin position="1"/>
        <end position="113"/>
    </location>
</feature>
<protein>
    <submittedName>
        <fullName evidence="2">Uncharacterized protein</fullName>
    </submittedName>
</protein>
<feature type="compositionally biased region" description="Pro residues" evidence="1">
    <location>
        <begin position="95"/>
        <end position="105"/>
    </location>
</feature>
<gene>
    <name evidence="2" type="ORF">ACFOWE_19205</name>
</gene>
<accession>A0ABV8I8B5</accession>
<feature type="region of interest" description="Disordered" evidence="1">
    <location>
        <begin position="144"/>
        <end position="163"/>
    </location>
</feature>
<dbReference type="EMBL" id="JBHSBM010000022">
    <property type="protein sequence ID" value="MFC4060438.1"/>
    <property type="molecule type" value="Genomic_DNA"/>
</dbReference>
<feature type="compositionally biased region" description="Basic and acidic residues" evidence="1">
    <location>
        <begin position="339"/>
        <end position="348"/>
    </location>
</feature>
<keyword evidence="3" id="KW-1185">Reference proteome</keyword>
<dbReference type="Proteomes" id="UP001595850">
    <property type="component" value="Unassembled WGS sequence"/>
</dbReference>
<proteinExistence type="predicted"/>
<organism evidence="2 3">
    <name type="scientific">Planomonospora corallina</name>
    <dbReference type="NCBI Taxonomy" id="1806052"/>
    <lineage>
        <taxon>Bacteria</taxon>
        <taxon>Bacillati</taxon>
        <taxon>Actinomycetota</taxon>
        <taxon>Actinomycetes</taxon>
        <taxon>Streptosporangiales</taxon>
        <taxon>Streptosporangiaceae</taxon>
        <taxon>Planomonospora</taxon>
    </lineage>
</organism>
<evidence type="ECO:0000256" key="1">
    <source>
        <dbReference type="SAM" id="MobiDB-lite"/>
    </source>
</evidence>
<feature type="compositionally biased region" description="Pro residues" evidence="1">
    <location>
        <begin position="77"/>
        <end position="87"/>
    </location>
</feature>
<comment type="caution">
    <text evidence="2">The sequence shown here is derived from an EMBL/GenBank/DDBJ whole genome shotgun (WGS) entry which is preliminary data.</text>
</comment>
<reference evidence="3" key="1">
    <citation type="journal article" date="2019" name="Int. J. Syst. Evol. Microbiol.">
        <title>The Global Catalogue of Microorganisms (GCM) 10K type strain sequencing project: providing services to taxonomists for standard genome sequencing and annotation.</title>
        <authorList>
            <consortium name="The Broad Institute Genomics Platform"/>
            <consortium name="The Broad Institute Genome Sequencing Center for Infectious Disease"/>
            <person name="Wu L."/>
            <person name="Ma J."/>
        </authorList>
    </citation>
    <scope>NUCLEOTIDE SEQUENCE [LARGE SCALE GENOMIC DNA]</scope>
    <source>
        <strain evidence="3">TBRC 4489</strain>
    </source>
</reference>
<evidence type="ECO:0000313" key="2">
    <source>
        <dbReference type="EMBL" id="MFC4060438.1"/>
    </source>
</evidence>